<dbReference type="STRING" id="84029.CROST_38010"/>
<keyword evidence="8" id="KW-0460">Magnesium</keyword>
<dbReference type="KEGG" id="crw:CROST_036690"/>
<dbReference type="InterPro" id="IPR036615">
    <property type="entry name" value="Mur_ligase_C_dom_sf"/>
</dbReference>
<evidence type="ECO:0000256" key="2">
    <source>
        <dbReference type="ARBA" id="ARBA00005898"/>
    </source>
</evidence>
<dbReference type="SUPFAM" id="SSF53623">
    <property type="entry name" value="MurD-like peptide ligases, catalytic domain"/>
    <property type="match status" value="1"/>
</dbReference>
<feature type="binding site" evidence="8">
    <location>
        <position position="456"/>
    </location>
    <ligand>
        <name>meso-2,6-diaminopimelate</name>
        <dbReference type="ChEBI" id="CHEBI:57791"/>
    </ligand>
</feature>
<feature type="short sequence motif" description="Meso-diaminopimelate recognition motif" evidence="8">
    <location>
        <begin position="404"/>
        <end position="407"/>
    </location>
</feature>
<protein>
    <recommendedName>
        <fullName evidence="8">UDP-N-acetylmuramoyl-L-alanyl-D-glutamate--2,6-diaminopimelate ligase</fullName>
        <ecNumber evidence="8">6.3.2.13</ecNumber>
    </recommendedName>
    <alternativeName>
        <fullName evidence="8">Meso-A2pm-adding enzyme</fullName>
    </alternativeName>
    <alternativeName>
        <fullName evidence="8">Meso-diaminopimelate-adding enzyme</fullName>
    </alternativeName>
    <alternativeName>
        <fullName evidence="8">UDP-MurNAc-L-Ala-D-Glu:meso-diaminopimelate ligase</fullName>
    </alternativeName>
    <alternativeName>
        <fullName evidence="8">UDP-MurNAc-tripeptide synthetase</fullName>
    </alternativeName>
    <alternativeName>
        <fullName evidence="8">UDP-N-acetylmuramyl-tripeptide synthetase</fullName>
    </alternativeName>
</protein>
<dbReference type="InterPro" id="IPR000713">
    <property type="entry name" value="Mur_ligase_N"/>
</dbReference>
<gene>
    <name evidence="13" type="primary">murE_2</name>
    <name evidence="8" type="synonym">murE</name>
    <name evidence="13" type="ORF">CROST_036690</name>
</gene>
<dbReference type="InterPro" id="IPR005761">
    <property type="entry name" value="UDP-N-AcMur-Glu-dNH2Pim_ligase"/>
</dbReference>
<comment type="function">
    <text evidence="8">Catalyzes the addition of meso-diaminopimelic acid to the nucleotide precursor UDP-N-acetylmuramoyl-L-alanyl-D-glutamate (UMAG) in the biosynthesis of bacterial cell-wall peptidoglycan.</text>
</comment>
<dbReference type="Pfam" id="PF08245">
    <property type="entry name" value="Mur_ligase_M"/>
    <property type="match status" value="1"/>
</dbReference>
<keyword evidence="7 8" id="KW-0961">Cell wall biogenesis/degradation</keyword>
<comment type="similarity">
    <text evidence="2 8">Belongs to the MurCDEF family. MurE subfamily.</text>
</comment>
<dbReference type="Pfam" id="PF01225">
    <property type="entry name" value="Mur_ligase"/>
    <property type="match status" value="1"/>
</dbReference>
<evidence type="ECO:0000313" key="14">
    <source>
        <dbReference type="Proteomes" id="UP000190951"/>
    </source>
</evidence>
<evidence type="ECO:0000259" key="10">
    <source>
        <dbReference type="Pfam" id="PF01225"/>
    </source>
</evidence>
<comment type="PTM">
    <text evidence="8">Carboxylation is probably crucial for Mg(2+) binding and, consequently, for the gamma-phosphate positioning of ATP.</text>
</comment>
<keyword evidence="6 8" id="KW-0131">Cell cycle</keyword>
<dbReference type="RefSeq" id="WP_077833153.1">
    <property type="nucleotide sequence ID" value="NZ_CP096983.1"/>
</dbReference>
<dbReference type="Pfam" id="PF02875">
    <property type="entry name" value="Mur_ligase_C"/>
    <property type="match status" value="1"/>
</dbReference>
<dbReference type="SUPFAM" id="SSF53244">
    <property type="entry name" value="MurD-like peptide ligases, peptide-binding domain"/>
    <property type="match status" value="1"/>
</dbReference>
<dbReference type="GO" id="GO:0005737">
    <property type="term" value="C:cytoplasm"/>
    <property type="evidence" value="ECO:0007669"/>
    <property type="project" value="UniProtKB-SubCell"/>
</dbReference>
<reference evidence="13 14" key="1">
    <citation type="submission" date="2022-04" db="EMBL/GenBank/DDBJ databases">
        <title>Genome sequence of C. roseum typestrain.</title>
        <authorList>
            <person name="Poehlein A."/>
            <person name="Schoch T."/>
            <person name="Duerre P."/>
            <person name="Daniel R."/>
        </authorList>
    </citation>
    <scope>NUCLEOTIDE SEQUENCE [LARGE SCALE GENOMIC DNA]</scope>
    <source>
        <strain evidence="13 14">DSM 7320</strain>
    </source>
</reference>
<evidence type="ECO:0000259" key="11">
    <source>
        <dbReference type="Pfam" id="PF02875"/>
    </source>
</evidence>
<dbReference type="AlphaFoldDB" id="A0A1S8MC14"/>
<keyword evidence="5 8" id="KW-0573">Peptidoglycan synthesis</keyword>
<feature type="domain" description="Mur ligase C-terminal" evidence="11">
    <location>
        <begin position="331"/>
        <end position="458"/>
    </location>
</feature>
<dbReference type="SUPFAM" id="SSF63418">
    <property type="entry name" value="MurE/MurF N-terminal domain"/>
    <property type="match status" value="1"/>
</dbReference>
<dbReference type="Proteomes" id="UP000190951">
    <property type="component" value="Chromosome"/>
</dbReference>
<dbReference type="EC" id="6.3.2.13" evidence="8"/>
<dbReference type="InterPro" id="IPR004101">
    <property type="entry name" value="Mur_ligase_C"/>
</dbReference>
<dbReference type="HAMAP" id="MF_00208">
    <property type="entry name" value="MurE"/>
    <property type="match status" value="1"/>
</dbReference>
<comment type="caution">
    <text evidence="8">Lacks conserved residue(s) required for the propagation of feature annotation.</text>
</comment>
<dbReference type="GO" id="GO:0009252">
    <property type="term" value="P:peptidoglycan biosynthetic process"/>
    <property type="evidence" value="ECO:0007669"/>
    <property type="project" value="UniProtKB-UniRule"/>
</dbReference>
<dbReference type="GO" id="GO:0071555">
    <property type="term" value="P:cell wall organization"/>
    <property type="evidence" value="ECO:0007669"/>
    <property type="project" value="UniProtKB-KW"/>
</dbReference>
<keyword evidence="14" id="KW-1185">Reference proteome</keyword>
<feature type="binding site" evidence="8">
    <location>
        <begin position="404"/>
        <end position="407"/>
    </location>
    <ligand>
        <name>meso-2,6-diaminopimelate</name>
        <dbReference type="ChEBI" id="CHEBI:57791"/>
    </ligand>
</feature>
<evidence type="ECO:0000259" key="12">
    <source>
        <dbReference type="Pfam" id="PF08245"/>
    </source>
</evidence>
<evidence type="ECO:0000313" key="13">
    <source>
        <dbReference type="EMBL" id="URZ12923.1"/>
    </source>
</evidence>
<dbReference type="NCBIfam" id="TIGR01085">
    <property type="entry name" value="murE"/>
    <property type="match status" value="1"/>
</dbReference>
<comment type="catalytic activity">
    <reaction evidence="8">
        <text>UDP-N-acetyl-alpha-D-muramoyl-L-alanyl-D-glutamate + meso-2,6-diaminopimelate + ATP = UDP-N-acetyl-alpha-D-muramoyl-L-alanyl-gamma-D-glutamyl-meso-2,6-diaminopimelate + ADP + phosphate + H(+)</text>
        <dbReference type="Rhea" id="RHEA:23676"/>
        <dbReference type="ChEBI" id="CHEBI:15378"/>
        <dbReference type="ChEBI" id="CHEBI:30616"/>
        <dbReference type="ChEBI" id="CHEBI:43474"/>
        <dbReference type="ChEBI" id="CHEBI:57791"/>
        <dbReference type="ChEBI" id="CHEBI:83900"/>
        <dbReference type="ChEBI" id="CHEBI:83905"/>
        <dbReference type="ChEBI" id="CHEBI:456216"/>
        <dbReference type="EC" id="6.3.2.13"/>
    </reaction>
</comment>
<feature type="modified residue" description="N6-carboxylysine" evidence="8">
    <location>
        <position position="223"/>
    </location>
</feature>
<keyword evidence="8" id="KW-0963">Cytoplasm</keyword>
<dbReference type="GO" id="GO:0008765">
    <property type="term" value="F:UDP-N-acetylmuramoylalanyl-D-glutamate-2,6-diaminopimelate ligase activity"/>
    <property type="evidence" value="ECO:0007669"/>
    <property type="project" value="UniProtKB-UniRule"/>
</dbReference>
<dbReference type="PANTHER" id="PTHR23135:SF4">
    <property type="entry name" value="UDP-N-ACETYLMURAMOYL-L-ALANYL-D-GLUTAMATE--2,6-DIAMINOPIMELATE LIGASE MURE HOMOLOG, CHLOROPLASTIC"/>
    <property type="match status" value="1"/>
</dbReference>
<dbReference type="GO" id="GO:0005524">
    <property type="term" value="F:ATP binding"/>
    <property type="evidence" value="ECO:0007669"/>
    <property type="project" value="UniProtKB-UniRule"/>
</dbReference>
<dbReference type="NCBIfam" id="NF001126">
    <property type="entry name" value="PRK00139.1-4"/>
    <property type="match status" value="1"/>
</dbReference>
<accession>A0A1S8MC14</accession>
<organism evidence="13 14">
    <name type="scientific">Clostridium felsineum</name>
    <dbReference type="NCBI Taxonomy" id="36839"/>
    <lineage>
        <taxon>Bacteria</taxon>
        <taxon>Bacillati</taxon>
        <taxon>Bacillota</taxon>
        <taxon>Clostridia</taxon>
        <taxon>Eubacteriales</taxon>
        <taxon>Clostridiaceae</taxon>
        <taxon>Clostridium</taxon>
    </lineage>
</organism>
<feature type="binding site" evidence="8">
    <location>
        <position position="183"/>
    </location>
    <ligand>
        <name>UDP-N-acetyl-alpha-D-muramoyl-L-alanyl-D-glutamate</name>
        <dbReference type="ChEBI" id="CHEBI:83900"/>
    </ligand>
</feature>
<sequence length="483" mass="53960">MKLKELLHNLDYKIIKGDVNIEIDGISYNSKKVKKNYAFVSIKGAHFDGHDFIKEAAQNGAAAVIMDDAFCDDIENVTLVKVHNSKVALACLCNLFYEEPSKELNLIGVTGTNGKTTVIHYIRDMLEAHGESTGTIGTLGYELKDKEINVEKINPTTPEALELNQILRDFIDKDAQNAVMEVTSSALMKHRVDFCSFKVGVFTNLSQDHLDEHGTMENYKNEKIKLFKKCPVGVINLDDNIAAEIMAKGTCRFFTYGVLTKADLTAKSISYSPNSVSFEVKYKALSSKITVNVPGEFTVYNTLAAIGSLLCLGFEFEEVLKLTSHIKPVLGRLETVKNPLNKNIIIDYAHTPDSLEKLLIMAREMTNGKIITVFGCGGDRDKSKRGLMGMAVGILSDYCIITSDNPRHEKPEDIIRDIERGMQSINSSYEKVTDRREAIKRGIENLKEEDILIIAGKGHEDYQIIGNTKIHFDDREVVTEFLN</sequence>
<evidence type="ECO:0000256" key="8">
    <source>
        <dbReference type="HAMAP-Rule" id="MF_00208"/>
    </source>
</evidence>
<feature type="binding site" evidence="8">
    <location>
        <position position="154"/>
    </location>
    <ligand>
        <name>UDP-N-acetyl-alpha-D-muramoyl-L-alanyl-D-glutamate</name>
        <dbReference type="ChEBI" id="CHEBI:83900"/>
    </ligand>
</feature>
<comment type="subcellular location">
    <subcellularLocation>
        <location evidence="8 9">Cytoplasm</location>
    </subcellularLocation>
</comment>
<evidence type="ECO:0000256" key="3">
    <source>
        <dbReference type="ARBA" id="ARBA00022618"/>
    </source>
</evidence>
<evidence type="ECO:0000256" key="6">
    <source>
        <dbReference type="ARBA" id="ARBA00023306"/>
    </source>
</evidence>
<dbReference type="InterPro" id="IPR013221">
    <property type="entry name" value="Mur_ligase_cen"/>
</dbReference>
<evidence type="ECO:0000256" key="9">
    <source>
        <dbReference type="RuleBase" id="RU004135"/>
    </source>
</evidence>
<dbReference type="InterPro" id="IPR036565">
    <property type="entry name" value="Mur-like_cat_sf"/>
</dbReference>
<feature type="binding site" evidence="8">
    <location>
        <begin position="111"/>
        <end position="117"/>
    </location>
    <ligand>
        <name>ATP</name>
        <dbReference type="ChEBI" id="CHEBI:30616"/>
    </ligand>
</feature>
<keyword evidence="8" id="KW-0067">ATP-binding</keyword>
<feature type="binding site" evidence="8">
    <location>
        <begin position="156"/>
        <end position="157"/>
    </location>
    <ligand>
        <name>UDP-N-acetyl-alpha-D-muramoyl-L-alanyl-D-glutamate</name>
        <dbReference type="ChEBI" id="CHEBI:83900"/>
    </ligand>
</feature>
<dbReference type="Gene3D" id="3.90.190.20">
    <property type="entry name" value="Mur ligase, C-terminal domain"/>
    <property type="match status" value="1"/>
</dbReference>
<feature type="binding site" evidence="8">
    <location>
        <position position="380"/>
    </location>
    <ligand>
        <name>meso-2,6-diaminopimelate</name>
        <dbReference type="ChEBI" id="CHEBI:57791"/>
    </ligand>
</feature>
<dbReference type="GO" id="GO:0051301">
    <property type="term" value="P:cell division"/>
    <property type="evidence" value="ECO:0007669"/>
    <property type="project" value="UniProtKB-KW"/>
</dbReference>
<evidence type="ECO:0000256" key="5">
    <source>
        <dbReference type="ARBA" id="ARBA00022984"/>
    </source>
</evidence>
<evidence type="ECO:0000256" key="4">
    <source>
        <dbReference type="ARBA" id="ARBA00022960"/>
    </source>
</evidence>
<comment type="cofactor">
    <cofactor evidence="8">
        <name>Mg(2+)</name>
        <dbReference type="ChEBI" id="CHEBI:18420"/>
    </cofactor>
</comment>
<keyword evidence="8 13" id="KW-0436">Ligase</keyword>
<feature type="binding site" evidence="8">
    <location>
        <position position="460"/>
    </location>
    <ligand>
        <name>meso-2,6-diaminopimelate</name>
        <dbReference type="ChEBI" id="CHEBI:57791"/>
    </ligand>
</feature>
<comment type="pathway">
    <text evidence="1 8 9">Cell wall biogenesis; peptidoglycan biosynthesis.</text>
</comment>
<dbReference type="InterPro" id="IPR035911">
    <property type="entry name" value="MurE/MurF_N"/>
</dbReference>
<feature type="binding site" evidence="8">
    <location>
        <position position="191"/>
    </location>
    <ligand>
        <name>UDP-N-acetyl-alpha-D-muramoyl-L-alanyl-D-glutamate</name>
        <dbReference type="ChEBI" id="CHEBI:83900"/>
    </ligand>
</feature>
<feature type="domain" description="Mur ligase N-terminal catalytic" evidence="10">
    <location>
        <begin position="22"/>
        <end position="97"/>
    </location>
</feature>
<feature type="domain" description="Mur ligase central" evidence="12">
    <location>
        <begin position="109"/>
        <end position="308"/>
    </location>
</feature>
<proteinExistence type="inferred from homology"/>
<dbReference type="EMBL" id="CP096983">
    <property type="protein sequence ID" value="URZ12923.1"/>
    <property type="molecule type" value="Genomic_DNA"/>
</dbReference>
<dbReference type="Gene3D" id="3.40.1190.10">
    <property type="entry name" value="Mur-like, catalytic domain"/>
    <property type="match status" value="1"/>
</dbReference>
<keyword evidence="4 8" id="KW-0133">Cell shape</keyword>
<dbReference type="GO" id="GO:0008360">
    <property type="term" value="P:regulation of cell shape"/>
    <property type="evidence" value="ECO:0007669"/>
    <property type="project" value="UniProtKB-KW"/>
</dbReference>
<name>A0A1S8MC14_9CLOT</name>
<dbReference type="Gene3D" id="3.40.1390.10">
    <property type="entry name" value="MurE/MurF, N-terminal domain"/>
    <property type="match status" value="1"/>
</dbReference>
<dbReference type="GO" id="GO:0000287">
    <property type="term" value="F:magnesium ion binding"/>
    <property type="evidence" value="ECO:0007669"/>
    <property type="project" value="UniProtKB-UniRule"/>
</dbReference>
<dbReference type="PANTHER" id="PTHR23135">
    <property type="entry name" value="MUR LIGASE FAMILY MEMBER"/>
    <property type="match status" value="1"/>
</dbReference>
<evidence type="ECO:0000256" key="7">
    <source>
        <dbReference type="ARBA" id="ARBA00023316"/>
    </source>
</evidence>
<keyword evidence="3 8" id="KW-0132">Cell division</keyword>
<keyword evidence="8" id="KW-0547">Nucleotide-binding</keyword>
<evidence type="ECO:0000256" key="1">
    <source>
        <dbReference type="ARBA" id="ARBA00004752"/>
    </source>
</evidence>
<feature type="binding site" evidence="8">
    <location>
        <position position="30"/>
    </location>
    <ligand>
        <name>UDP-N-acetyl-alpha-D-muramoyl-L-alanyl-D-glutamate</name>
        <dbReference type="ChEBI" id="CHEBI:83900"/>
    </ligand>
</feature>